<comment type="subcellular location">
    <subcellularLocation>
        <location evidence="1 10">Cell outer membrane</location>
        <topology evidence="1 10">Multi-pass membrane protein</topology>
    </subcellularLocation>
</comment>
<dbReference type="GO" id="GO:0044718">
    <property type="term" value="P:siderophore transmembrane transport"/>
    <property type="evidence" value="ECO:0007669"/>
    <property type="project" value="TreeGrafter"/>
</dbReference>
<dbReference type="GO" id="GO:0015344">
    <property type="term" value="F:siderophore uptake transmembrane transporter activity"/>
    <property type="evidence" value="ECO:0007669"/>
    <property type="project" value="TreeGrafter"/>
</dbReference>
<keyword evidence="6 11" id="KW-0798">TonB box</keyword>
<gene>
    <name evidence="15" type="ORF">RCZ15_18120</name>
    <name evidence="16" type="ORF">RCZ16_03100</name>
</gene>
<dbReference type="Pfam" id="PF13715">
    <property type="entry name" value="CarbopepD_reg_2"/>
    <property type="match status" value="1"/>
</dbReference>
<protein>
    <submittedName>
        <fullName evidence="15">Membrane protein</fullName>
    </submittedName>
</protein>
<reference evidence="15 18" key="1">
    <citation type="submission" date="2021-11" db="EMBL/GenBank/DDBJ databases">
        <title>Draft genome sequence of Capnocytophaga sp. strain KC07075 isolated from cat oral cavity.</title>
        <authorList>
            <person name="Suzuki M."/>
            <person name="Imaoka K."/>
            <person name="Kimura M."/>
            <person name="Morikawa S."/>
            <person name="Maeda K."/>
        </authorList>
    </citation>
    <scope>NUCLEOTIDE SEQUENCE</scope>
    <source>
        <strain evidence="15">KC07075</strain>
        <strain evidence="16 18">KC07079</strain>
    </source>
</reference>
<evidence type="ECO:0000256" key="2">
    <source>
        <dbReference type="ARBA" id="ARBA00022448"/>
    </source>
</evidence>
<evidence type="ECO:0000256" key="8">
    <source>
        <dbReference type="ARBA" id="ARBA00023170"/>
    </source>
</evidence>
<evidence type="ECO:0000256" key="3">
    <source>
        <dbReference type="ARBA" id="ARBA00022452"/>
    </source>
</evidence>
<evidence type="ECO:0000259" key="14">
    <source>
        <dbReference type="Pfam" id="PF07715"/>
    </source>
</evidence>
<keyword evidence="18" id="KW-1185">Reference proteome</keyword>
<evidence type="ECO:0000313" key="17">
    <source>
        <dbReference type="Proteomes" id="UP001207736"/>
    </source>
</evidence>
<keyword evidence="3 10" id="KW-1134">Transmembrane beta strand</keyword>
<evidence type="ECO:0000313" key="18">
    <source>
        <dbReference type="Proteomes" id="UP001208692"/>
    </source>
</evidence>
<keyword evidence="9 10" id="KW-0998">Cell outer membrane</keyword>
<evidence type="ECO:0000256" key="1">
    <source>
        <dbReference type="ARBA" id="ARBA00004571"/>
    </source>
</evidence>
<dbReference type="PANTHER" id="PTHR30069:SF29">
    <property type="entry name" value="HEMOGLOBIN AND HEMOGLOBIN-HAPTOGLOBIN-BINDING PROTEIN 1-RELATED"/>
    <property type="match status" value="1"/>
</dbReference>
<feature type="domain" description="TonB-dependent receptor plug" evidence="14">
    <location>
        <begin position="122"/>
        <end position="219"/>
    </location>
</feature>
<dbReference type="PROSITE" id="PS52016">
    <property type="entry name" value="TONB_DEPENDENT_REC_3"/>
    <property type="match status" value="1"/>
</dbReference>
<sequence>MRKLFCFFVFLSVLTAYAQQTLHLKIEDKQKQPLSGAVVHIIGKHYVSDTQGEVLITSIKSGIYPLRVTFLGFLDYEDKIQLPLKGNTYTIVMKEAVNELSEVVVLGEEVQKKVLIYDPVIVTKTIQNDLHKLQGESLAKILSTAPGISMIQTGATIAKPVIHGLHSNRILILNNEVRQEGQQWGADHAPEVDPYIANQITIIKGAQAVRYGSDALGGVIVLSPNKLPYGDALHGEVLPSFSTNGRKMATSVKLESAIPGFSQCAWRVQGSVKRAGDIATADYLLNNTAMQERNFSLATGIEKEQWGIDAFYSQYANESGIFYGSHIGNLDDLLIRFEIGRPLTSYPFSYQIEAPKQKVIHHLLKIKSFVALPFGGKLTALYAFQSDIRQEFNLRRADRTRIPALNMNLSTHSLDVSWENSYKKHTTQLGVSAFQQVNYNEPGTGVVPVIPNYASFSYGVFAIQKYDAKLWEAEAGLRYDYKTLNADGYNSFSQRYGTNHTFHNITYSLGVNYKPSYYWSFASNIGVAWRSPHVNELYSNGLHHGAGTYDIGDENLQSETGIKWISSVRFRQGKWKLNTDVFVQLIRNYIFDAPTGKTRTLFSGVYPIFQFQQADVFFRGVDLEAEYRFLPKWKYSLQTSVVYANELKTNKYLPFIPSERISQELYFDLRHLGSLKNVYTSVKHQFVAKQTRYNPEQELVKDTPDAYHLFNIGIGAKIPFEKQSIAIHLSCENIFNQLYKEYTNRFRYYAHDLGRNIQFRFVYSF</sequence>
<dbReference type="GO" id="GO:0009279">
    <property type="term" value="C:cell outer membrane"/>
    <property type="evidence" value="ECO:0007669"/>
    <property type="project" value="UniProtKB-SubCell"/>
</dbReference>
<dbReference type="EMBL" id="BQKA01000033">
    <property type="protein sequence ID" value="GJM50839.1"/>
    <property type="molecule type" value="Genomic_DNA"/>
</dbReference>
<dbReference type="InterPro" id="IPR037066">
    <property type="entry name" value="Plug_dom_sf"/>
</dbReference>
<keyword evidence="7 10" id="KW-0472">Membrane</keyword>
<accession>A0AAV5AW29</accession>
<dbReference type="Gene3D" id="2.40.170.20">
    <property type="entry name" value="TonB-dependent receptor, beta-barrel domain"/>
    <property type="match status" value="1"/>
</dbReference>
<evidence type="ECO:0000256" key="12">
    <source>
        <dbReference type="SAM" id="SignalP"/>
    </source>
</evidence>
<dbReference type="Pfam" id="PF00593">
    <property type="entry name" value="TonB_dep_Rec_b-barrel"/>
    <property type="match status" value="1"/>
</dbReference>
<dbReference type="InterPro" id="IPR036942">
    <property type="entry name" value="Beta-barrel_TonB_sf"/>
</dbReference>
<comment type="caution">
    <text evidence="15">The sequence shown here is derived from an EMBL/GenBank/DDBJ whole genome shotgun (WGS) entry which is preliminary data.</text>
</comment>
<keyword evidence="4 10" id="KW-0812">Transmembrane</keyword>
<keyword evidence="2 10" id="KW-0813">Transport</keyword>
<comment type="similarity">
    <text evidence="10 11">Belongs to the TonB-dependent receptor family.</text>
</comment>
<dbReference type="Proteomes" id="UP001207736">
    <property type="component" value="Unassembled WGS sequence"/>
</dbReference>
<dbReference type="Pfam" id="PF07715">
    <property type="entry name" value="Plug"/>
    <property type="match status" value="1"/>
</dbReference>
<organism evidence="15 17">
    <name type="scientific">Capnocytophaga catalasegens</name>
    <dbReference type="NCBI Taxonomy" id="1004260"/>
    <lineage>
        <taxon>Bacteria</taxon>
        <taxon>Pseudomonadati</taxon>
        <taxon>Bacteroidota</taxon>
        <taxon>Flavobacteriia</taxon>
        <taxon>Flavobacteriales</taxon>
        <taxon>Flavobacteriaceae</taxon>
        <taxon>Capnocytophaga</taxon>
    </lineage>
</organism>
<evidence type="ECO:0000313" key="15">
    <source>
        <dbReference type="EMBL" id="GJM50839.1"/>
    </source>
</evidence>
<dbReference type="InterPro" id="IPR012910">
    <property type="entry name" value="Plug_dom"/>
</dbReference>
<dbReference type="Proteomes" id="UP001208692">
    <property type="component" value="Unassembled WGS sequence"/>
</dbReference>
<proteinExistence type="inferred from homology"/>
<evidence type="ECO:0000256" key="10">
    <source>
        <dbReference type="PROSITE-ProRule" id="PRU01360"/>
    </source>
</evidence>
<keyword evidence="8" id="KW-0675">Receptor</keyword>
<dbReference type="InterPro" id="IPR008969">
    <property type="entry name" value="CarboxyPept-like_regulatory"/>
</dbReference>
<evidence type="ECO:0000256" key="5">
    <source>
        <dbReference type="ARBA" id="ARBA00022729"/>
    </source>
</evidence>
<feature type="chain" id="PRO_5043808809" evidence="12">
    <location>
        <begin position="19"/>
        <end position="765"/>
    </location>
</feature>
<dbReference type="InterPro" id="IPR039426">
    <property type="entry name" value="TonB-dep_rcpt-like"/>
</dbReference>
<dbReference type="AlphaFoldDB" id="A0AAV5AW29"/>
<keyword evidence="5 12" id="KW-0732">Signal</keyword>
<dbReference type="SUPFAM" id="SSF56935">
    <property type="entry name" value="Porins"/>
    <property type="match status" value="1"/>
</dbReference>
<evidence type="ECO:0000256" key="4">
    <source>
        <dbReference type="ARBA" id="ARBA00022692"/>
    </source>
</evidence>
<feature type="domain" description="TonB-dependent receptor-like beta-barrel" evidence="13">
    <location>
        <begin position="406"/>
        <end position="723"/>
    </location>
</feature>
<dbReference type="EMBL" id="BQKB01000007">
    <property type="protein sequence ID" value="GJM51992.1"/>
    <property type="molecule type" value="Genomic_DNA"/>
</dbReference>
<dbReference type="RefSeq" id="WP_264845591.1">
    <property type="nucleotide sequence ID" value="NZ_BPMA01000012.1"/>
</dbReference>
<feature type="signal peptide" evidence="12">
    <location>
        <begin position="1"/>
        <end position="18"/>
    </location>
</feature>
<dbReference type="PANTHER" id="PTHR30069">
    <property type="entry name" value="TONB-DEPENDENT OUTER MEMBRANE RECEPTOR"/>
    <property type="match status" value="1"/>
</dbReference>
<dbReference type="Gene3D" id="2.170.130.10">
    <property type="entry name" value="TonB-dependent receptor, plug domain"/>
    <property type="match status" value="1"/>
</dbReference>
<dbReference type="InterPro" id="IPR000531">
    <property type="entry name" value="Beta-barrel_TonB"/>
</dbReference>
<evidence type="ECO:0000256" key="11">
    <source>
        <dbReference type="RuleBase" id="RU003357"/>
    </source>
</evidence>
<evidence type="ECO:0000313" key="16">
    <source>
        <dbReference type="EMBL" id="GJM51992.1"/>
    </source>
</evidence>
<dbReference type="SUPFAM" id="SSF49464">
    <property type="entry name" value="Carboxypeptidase regulatory domain-like"/>
    <property type="match status" value="1"/>
</dbReference>
<evidence type="ECO:0000256" key="6">
    <source>
        <dbReference type="ARBA" id="ARBA00023077"/>
    </source>
</evidence>
<name>A0AAV5AW29_9FLAO</name>
<evidence type="ECO:0000256" key="7">
    <source>
        <dbReference type="ARBA" id="ARBA00023136"/>
    </source>
</evidence>
<evidence type="ECO:0000256" key="9">
    <source>
        <dbReference type="ARBA" id="ARBA00023237"/>
    </source>
</evidence>
<evidence type="ECO:0000259" key="13">
    <source>
        <dbReference type="Pfam" id="PF00593"/>
    </source>
</evidence>